<evidence type="ECO:0000313" key="2">
    <source>
        <dbReference type="Proteomes" id="UP000225706"/>
    </source>
</evidence>
<dbReference type="EMBL" id="LSMT01000263">
    <property type="protein sequence ID" value="PFX21770.1"/>
    <property type="molecule type" value="Genomic_DNA"/>
</dbReference>
<comment type="caution">
    <text evidence="1">The sequence shown here is derived from an EMBL/GenBank/DDBJ whole genome shotgun (WGS) entry which is preliminary data.</text>
</comment>
<sequence length="143" mass="15591">MDAVQNSGWCISSALVIKTFNKYGPSSSCRHDGEGGVWANQVYLLKGYVSIGCYKDTSCRAIPTLEGKDSILDGSYSQRRDPIAKWAVAAMRAGYRMFAVENDGWCASSVIAPMIFAKYGTSTACKHDGEGGPWANHVYCVMR</sequence>
<keyword evidence="2" id="KW-1185">Reference proteome</keyword>
<dbReference type="PANTHER" id="PTHR47635">
    <property type="entry name" value="CUB DOMAIN-CONTAINING PROTEIN"/>
    <property type="match status" value="1"/>
</dbReference>
<protein>
    <submittedName>
        <fullName evidence="1">Uncharacterized protein</fullName>
    </submittedName>
</protein>
<organism evidence="1 2">
    <name type="scientific">Stylophora pistillata</name>
    <name type="common">Smooth cauliflower coral</name>
    <dbReference type="NCBI Taxonomy" id="50429"/>
    <lineage>
        <taxon>Eukaryota</taxon>
        <taxon>Metazoa</taxon>
        <taxon>Cnidaria</taxon>
        <taxon>Anthozoa</taxon>
        <taxon>Hexacorallia</taxon>
        <taxon>Scleractinia</taxon>
        <taxon>Astrocoeniina</taxon>
        <taxon>Pocilloporidae</taxon>
        <taxon>Stylophora</taxon>
    </lineage>
</organism>
<gene>
    <name evidence="1" type="ORF">AWC38_SpisGene13738</name>
</gene>
<name>A0A2B4RYY6_STYPI</name>
<reference evidence="2" key="1">
    <citation type="journal article" date="2017" name="bioRxiv">
        <title>Comparative analysis of the genomes of Stylophora pistillata and Acropora digitifera provides evidence for extensive differences between species of corals.</title>
        <authorList>
            <person name="Voolstra C.R."/>
            <person name="Li Y."/>
            <person name="Liew Y.J."/>
            <person name="Baumgarten S."/>
            <person name="Zoccola D."/>
            <person name="Flot J.-F."/>
            <person name="Tambutte S."/>
            <person name="Allemand D."/>
            <person name="Aranda M."/>
        </authorList>
    </citation>
    <scope>NUCLEOTIDE SEQUENCE [LARGE SCALE GENOMIC DNA]</scope>
</reference>
<evidence type="ECO:0000313" key="1">
    <source>
        <dbReference type="EMBL" id="PFX21770.1"/>
    </source>
</evidence>
<dbReference type="PANTHER" id="PTHR47635:SF2">
    <property type="entry name" value="LAMG-LIKE JELLYROLL FOLD DOMAIN-CONTAINING PROTEIN"/>
    <property type="match status" value="1"/>
</dbReference>
<dbReference type="Proteomes" id="UP000225706">
    <property type="component" value="Unassembled WGS sequence"/>
</dbReference>
<accession>A0A2B4RYY6</accession>
<proteinExistence type="predicted"/>
<dbReference type="OrthoDB" id="5949754at2759"/>
<dbReference type="AlphaFoldDB" id="A0A2B4RYY6"/>